<evidence type="ECO:0000256" key="19">
    <source>
        <dbReference type="ARBA" id="ARBA00023180"/>
    </source>
</evidence>
<evidence type="ECO:0000256" key="8">
    <source>
        <dbReference type="ARBA" id="ARBA00022527"/>
    </source>
</evidence>
<evidence type="ECO:0000256" key="7">
    <source>
        <dbReference type="ARBA" id="ARBA00022475"/>
    </source>
</evidence>
<evidence type="ECO:0000256" key="20">
    <source>
        <dbReference type="ARBA" id="ARBA00047899"/>
    </source>
</evidence>
<evidence type="ECO:0000256" key="2">
    <source>
        <dbReference type="ARBA" id="ARBA00004479"/>
    </source>
</evidence>
<comment type="similarity">
    <text evidence="3">Belongs to the leguminous lectin family.</text>
</comment>
<dbReference type="PaxDb" id="65489-OBART12G16600.1"/>
<keyword evidence="17" id="KW-0472">Membrane</keyword>
<keyword evidence="13" id="KW-0547">Nucleotide-binding</keyword>
<dbReference type="GO" id="GO:0004674">
    <property type="term" value="F:protein serine/threonine kinase activity"/>
    <property type="evidence" value="ECO:0007669"/>
    <property type="project" value="UniProtKB-KW"/>
</dbReference>
<dbReference type="InterPro" id="IPR050258">
    <property type="entry name" value="Leguminous_Lectin"/>
</dbReference>
<accession>A0A0D3HVZ9</accession>
<dbReference type="HOGENOM" id="CLU_853576_0_0_1"/>
<name>A0A0D3HVZ9_9ORYZ</name>
<dbReference type="PROSITE" id="PS00307">
    <property type="entry name" value="LECTIN_LEGUME_BETA"/>
    <property type="match status" value="1"/>
</dbReference>
<evidence type="ECO:0000256" key="11">
    <source>
        <dbReference type="ARBA" id="ARBA00022729"/>
    </source>
</evidence>
<evidence type="ECO:0000256" key="22">
    <source>
        <dbReference type="SAM" id="SignalP"/>
    </source>
</evidence>
<evidence type="ECO:0000259" key="23">
    <source>
        <dbReference type="Pfam" id="PF00139"/>
    </source>
</evidence>
<dbReference type="Gramene" id="OBART12G16600.1">
    <property type="protein sequence ID" value="OBART12G16600.1"/>
    <property type="gene ID" value="OBART12G16600"/>
</dbReference>
<organism evidence="24">
    <name type="scientific">Oryza barthii</name>
    <dbReference type="NCBI Taxonomy" id="65489"/>
    <lineage>
        <taxon>Eukaryota</taxon>
        <taxon>Viridiplantae</taxon>
        <taxon>Streptophyta</taxon>
        <taxon>Embryophyta</taxon>
        <taxon>Tracheophyta</taxon>
        <taxon>Spermatophyta</taxon>
        <taxon>Magnoliopsida</taxon>
        <taxon>Liliopsida</taxon>
        <taxon>Poales</taxon>
        <taxon>Poaceae</taxon>
        <taxon>BOP clade</taxon>
        <taxon>Oryzoideae</taxon>
        <taxon>Oryzeae</taxon>
        <taxon>Oryzinae</taxon>
        <taxon>Oryza</taxon>
    </lineage>
</organism>
<evidence type="ECO:0000256" key="17">
    <source>
        <dbReference type="ARBA" id="ARBA00023136"/>
    </source>
</evidence>
<dbReference type="Pfam" id="PF00139">
    <property type="entry name" value="Lectin_legB"/>
    <property type="match status" value="1"/>
</dbReference>
<evidence type="ECO:0000256" key="1">
    <source>
        <dbReference type="ARBA" id="ARBA00004236"/>
    </source>
</evidence>
<dbReference type="SUPFAM" id="SSF49899">
    <property type="entry name" value="Concanavalin A-like lectins/glucanases"/>
    <property type="match status" value="1"/>
</dbReference>
<keyword evidence="15" id="KW-0067">ATP-binding</keyword>
<dbReference type="InterPro" id="IPR013320">
    <property type="entry name" value="ConA-like_dom_sf"/>
</dbReference>
<evidence type="ECO:0000256" key="3">
    <source>
        <dbReference type="ARBA" id="ARBA00007606"/>
    </source>
</evidence>
<keyword evidence="16" id="KW-1133">Transmembrane helix</keyword>
<dbReference type="FunFam" id="2.60.120.200:FF:000086">
    <property type="entry name" value="L-type lectin-domain containing receptor kinase S.4"/>
    <property type="match status" value="1"/>
</dbReference>
<dbReference type="GO" id="GO:0030246">
    <property type="term" value="F:carbohydrate binding"/>
    <property type="evidence" value="ECO:0007669"/>
    <property type="project" value="UniProtKB-KW"/>
</dbReference>
<evidence type="ECO:0000256" key="14">
    <source>
        <dbReference type="ARBA" id="ARBA00022777"/>
    </source>
</evidence>
<evidence type="ECO:0000256" key="4">
    <source>
        <dbReference type="ARBA" id="ARBA00008536"/>
    </source>
</evidence>
<dbReference type="EC" id="2.7.11.1" evidence="6"/>
<keyword evidence="9" id="KW-0808">Transferase</keyword>
<evidence type="ECO:0000256" key="9">
    <source>
        <dbReference type="ARBA" id="ARBA00022679"/>
    </source>
</evidence>
<dbReference type="Proteomes" id="UP000026960">
    <property type="component" value="Chromosome 12"/>
</dbReference>
<evidence type="ECO:0000256" key="13">
    <source>
        <dbReference type="ARBA" id="ARBA00022741"/>
    </source>
</evidence>
<keyword evidence="7" id="KW-1003">Cell membrane</keyword>
<keyword evidence="11 22" id="KW-0732">Signal</keyword>
<protein>
    <recommendedName>
        <fullName evidence="6">non-specific serine/threonine protein kinase</fullName>
        <ecNumber evidence="6">2.7.11.1</ecNumber>
    </recommendedName>
</protein>
<dbReference type="InterPro" id="IPR001220">
    <property type="entry name" value="Legume_lectin_dom"/>
</dbReference>
<dbReference type="GO" id="GO:0005524">
    <property type="term" value="F:ATP binding"/>
    <property type="evidence" value="ECO:0007669"/>
    <property type="project" value="UniProtKB-KW"/>
</dbReference>
<evidence type="ECO:0000313" key="25">
    <source>
        <dbReference type="Proteomes" id="UP000026960"/>
    </source>
</evidence>
<evidence type="ECO:0000256" key="10">
    <source>
        <dbReference type="ARBA" id="ARBA00022692"/>
    </source>
</evidence>
<comment type="similarity">
    <text evidence="5">In the C-terminal section; belongs to the protein kinase superfamily. Ser/Thr protein kinase family.</text>
</comment>
<evidence type="ECO:0000313" key="24">
    <source>
        <dbReference type="EnsemblPlants" id="OBART12G16600.1"/>
    </source>
</evidence>
<feature type="chain" id="PRO_5002277141" description="non-specific serine/threonine protein kinase" evidence="22">
    <location>
        <begin position="20"/>
        <end position="326"/>
    </location>
</feature>
<dbReference type="GO" id="GO:0005886">
    <property type="term" value="C:plasma membrane"/>
    <property type="evidence" value="ECO:0007669"/>
    <property type="project" value="UniProtKB-SubCell"/>
</dbReference>
<dbReference type="eggNOG" id="ENOG502QPSF">
    <property type="taxonomic scope" value="Eukaryota"/>
</dbReference>
<reference evidence="24" key="2">
    <citation type="submission" date="2015-03" db="UniProtKB">
        <authorList>
            <consortium name="EnsemblPlants"/>
        </authorList>
    </citation>
    <scope>IDENTIFICATION</scope>
</reference>
<dbReference type="EnsemblPlants" id="OBART12G16600.1">
    <property type="protein sequence ID" value="OBART12G16600.1"/>
    <property type="gene ID" value="OBART12G16600"/>
</dbReference>
<dbReference type="Gene3D" id="2.60.120.200">
    <property type="match status" value="1"/>
</dbReference>
<dbReference type="InterPro" id="IPR019825">
    <property type="entry name" value="Lectin_legB_Mn/Ca_BS"/>
</dbReference>
<evidence type="ECO:0000256" key="12">
    <source>
        <dbReference type="ARBA" id="ARBA00022734"/>
    </source>
</evidence>
<feature type="domain" description="Legume lectin" evidence="23">
    <location>
        <begin position="20"/>
        <end position="233"/>
    </location>
</feature>
<keyword evidence="14" id="KW-0418">Kinase</keyword>
<keyword evidence="19" id="KW-0325">Glycoprotein</keyword>
<keyword evidence="12" id="KW-0430">Lectin</keyword>
<evidence type="ECO:0000256" key="6">
    <source>
        <dbReference type="ARBA" id="ARBA00012513"/>
    </source>
</evidence>
<dbReference type="PANTHER" id="PTHR32401:SF50">
    <property type="entry name" value="OS07G0133000 PROTEIN"/>
    <property type="match status" value="1"/>
</dbReference>
<proteinExistence type="inferred from homology"/>
<feature type="signal peptide" evidence="22">
    <location>
        <begin position="1"/>
        <end position="19"/>
    </location>
</feature>
<comment type="subcellular location">
    <subcellularLocation>
        <location evidence="1">Cell membrane</location>
    </subcellularLocation>
    <subcellularLocation>
        <location evidence="2">Membrane</location>
        <topology evidence="2">Single-pass type I membrane protein</topology>
    </subcellularLocation>
</comment>
<dbReference type="PANTHER" id="PTHR32401">
    <property type="entry name" value="CONCANAVALIN A-LIKE LECTIN FAMILY PROTEIN"/>
    <property type="match status" value="1"/>
</dbReference>
<dbReference type="STRING" id="65489.A0A0D3HVZ9"/>
<evidence type="ECO:0000256" key="15">
    <source>
        <dbReference type="ARBA" id="ARBA00022840"/>
    </source>
</evidence>
<evidence type="ECO:0000256" key="16">
    <source>
        <dbReference type="ARBA" id="ARBA00022989"/>
    </source>
</evidence>
<keyword evidence="8" id="KW-0723">Serine/threonine-protein kinase</keyword>
<sequence>MRHLAVVLLLLLLAALAASQEFTYSGFRNGGGGGGAGNSPNLTLNGVTELRPDGILRLTNETSRLIGHAFYPSPLRLLAGGAAVSFSTEFAFAVVPEYPKLGGHGLAFVVAPDPRLPGALPSQYLGLLSAADVGNATNHVLAVEFDTVQDFEFGDINDNHVGVDLNSLVSNASASAAPVNLKSGDTIVAWVDYDGGAKLLNVSIAAASASKPASPLISFHVDLSPIFLDQMFVALWCSHPAPAVRPTMREVARYLDAGGAAEVPEPPPPPPPPPVSSGEVGYYDFVHSYPTSSYERAAAAADGVTQTSVATFPYSPLSMRSSHVSV</sequence>
<keyword evidence="25" id="KW-1185">Reference proteome</keyword>
<keyword evidence="18" id="KW-0675">Receptor</keyword>
<evidence type="ECO:0000256" key="21">
    <source>
        <dbReference type="ARBA" id="ARBA00048679"/>
    </source>
</evidence>
<comment type="catalytic activity">
    <reaction evidence="21">
        <text>L-seryl-[protein] + ATP = O-phospho-L-seryl-[protein] + ADP + H(+)</text>
        <dbReference type="Rhea" id="RHEA:17989"/>
        <dbReference type="Rhea" id="RHEA-COMP:9863"/>
        <dbReference type="Rhea" id="RHEA-COMP:11604"/>
        <dbReference type="ChEBI" id="CHEBI:15378"/>
        <dbReference type="ChEBI" id="CHEBI:29999"/>
        <dbReference type="ChEBI" id="CHEBI:30616"/>
        <dbReference type="ChEBI" id="CHEBI:83421"/>
        <dbReference type="ChEBI" id="CHEBI:456216"/>
        <dbReference type="EC" id="2.7.11.1"/>
    </reaction>
</comment>
<keyword evidence="10" id="KW-0812">Transmembrane</keyword>
<reference evidence="24" key="1">
    <citation type="journal article" date="2009" name="Rice">
        <title>De Novo Next Generation Sequencing of Plant Genomes.</title>
        <authorList>
            <person name="Rounsley S."/>
            <person name="Marri P.R."/>
            <person name="Yu Y."/>
            <person name="He R."/>
            <person name="Sisneros N."/>
            <person name="Goicoechea J.L."/>
            <person name="Lee S.J."/>
            <person name="Angelova A."/>
            <person name="Kudrna D."/>
            <person name="Luo M."/>
            <person name="Affourtit J."/>
            <person name="Desany B."/>
            <person name="Knight J."/>
            <person name="Niazi F."/>
            <person name="Egholm M."/>
            <person name="Wing R.A."/>
        </authorList>
    </citation>
    <scope>NUCLEOTIDE SEQUENCE [LARGE SCALE GENOMIC DNA]</scope>
    <source>
        <strain evidence="24">cv. IRGC 105608</strain>
    </source>
</reference>
<dbReference type="AlphaFoldDB" id="A0A0D3HVZ9"/>
<evidence type="ECO:0000256" key="18">
    <source>
        <dbReference type="ARBA" id="ARBA00023170"/>
    </source>
</evidence>
<dbReference type="CDD" id="cd06899">
    <property type="entry name" value="lectin_legume_LecRK_Arcelin_ConA"/>
    <property type="match status" value="1"/>
</dbReference>
<comment type="similarity">
    <text evidence="4">In the N-terminal section; belongs to the leguminous lectin family.</text>
</comment>
<comment type="catalytic activity">
    <reaction evidence="20">
        <text>L-threonyl-[protein] + ATP = O-phospho-L-threonyl-[protein] + ADP + H(+)</text>
        <dbReference type="Rhea" id="RHEA:46608"/>
        <dbReference type="Rhea" id="RHEA-COMP:11060"/>
        <dbReference type="Rhea" id="RHEA-COMP:11605"/>
        <dbReference type="ChEBI" id="CHEBI:15378"/>
        <dbReference type="ChEBI" id="CHEBI:30013"/>
        <dbReference type="ChEBI" id="CHEBI:30616"/>
        <dbReference type="ChEBI" id="CHEBI:61977"/>
        <dbReference type="ChEBI" id="CHEBI:456216"/>
        <dbReference type="EC" id="2.7.11.1"/>
    </reaction>
</comment>
<evidence type="ECO:0000256" key="5">
    <source>
        <dbReference type="ARBA" id="ARBA00010217"/>
    </source>
</evidence>